<dbReference type="InterPro" id="IPR000073">
    <property type="entry name" value="AB_hydrolase_1"/>
</dbReference>
<name>A0A269Z4D2_9MICO</name>
<dbReference type="InterPro" id="IPR029058">
    <property type="entry name" value="AB_hydrolase_fold"/>
</dbReference>
<dbReference type="PANTHER" id="PTHR43689:SF8">
    <property type="entry name" value="ALPHA_BETA-HYDROLASES SUPERFAMILY PROTEIN"/>
    <property type="match status" value="1"/>
</dbReference>
<dbReference type="Proteomes" id="UP000216867">
    <property type="component" value="Unassembled WGS sequence"/>
</dbReference>
<keyword evidence="2" id="KW-0378">Hydrolase</keyword>
<dbReference type="AlphaFoldDB" id="A0A269Z4D2"/>
<evidence type="ECO:0000313" key="3">
    <source>
        <dbReference type="Proteomes" id="UP000216867"/>
    </source>
</evidence>
<sequence>MDEDLPPPEFVSVTVRADAHSPPTTAEVATWQLGPASGDSRGDVVICHGTPWSSRMWWPLARALNSTYRVFLWDMPGYGASITTTAEAGVPVDLVAQRRRLTELIRLWGLERPHVIAHDIGGAVALGAHLLEGTEFSSLHLSDIVTLPPWGSPFFRLVVDNESVFAALPPPLHQALVHAYITGAGGPDFPQGWVDELTRPWSTPDGQAAFYAQIAALSPVDTEPISERLGQVRCPVRVGWGEDDPWLPVEQAGRLAEALPGPVDVTRFPGVGHLAVLEAPEAFAAEVTAWLTLGSA</sequence>
<gene>
    <name evidence="2" type="ORF">B8X04_16795</name>
</gene>
<reference evidence="2 3" key="1">
    <citation type="submission" date="2017-04" db="EMBL/GenBank/DDBJ databases">
        <title>Kefir bacterial isolates.</title>
        <authorList>
            <person name="Kim Y."/>
            <person name="Blasche S."/>
            <person name="Patil K.R."/>
        </authorList>
    </citation>
    <scope>NUCLEOTIDE SEQUENCE [LARGE SCALE GENOMIC DNA]</scope>
    <source>
        <strain evidence="2 3">OG2</strain>
    </source>
</reference>
<dbReference type="RefSeq" id="WP_095376878.1">
    <property type="nucleotide sequence ID" value="NZ_NCWY01000025.1"/>
</dbReference>
<dbReference type="Gene3D" id="3.40.50.1820">
    <property type="entry name" value="alpha/beta hydrolase"/>
    <property type="match status" value="1"/>
</dbReference>
<dbReference type="PRINTS" id="PR00111">
    <property type="entry name" value="ABHYDROLASE"/>
</dbReference>
<comment type="caution">
    <text evidence="2">The sequence shown here is derived from an EMBL/GenBank/DDBJ whole genome shotgun (WGS) entry which is preliminary data.</text>
</comment>
<evidence type="ECO:0000313" key="2">
    <source>
        <dbReference type="EMBL" id="PAK92625.1"/>
    </source>
</evidence>
<dbReference type="SUPFAM" id="SSF53474">
    <property type="entry name" value="alpha/beta-Hydrolases"/>
    <property type="match status" value="1"/>
</dbReference>
<feature type="domain" description="AB hydrolase-1" evidence="1">
    <location>
        <begin position="44"/>
        <end position="285"/>
    </location>
</feature>
<organism evidence="2 3">
    <name type="scientific">Brevibacterium casei</name>
    <dbReference type="NCBI Taxonomy" id="33889"/>
    <lineage>
        <taxon>Bacteria</taxon>
        <taxon>Bacillati</taxon>
        <taxon>Actinomycetota</taxon>
        <taxon>Actinomycetes</taxon>
        <taxon>Micrococcales</taxon>
        <taxon>Brevibacteriaceae</taxon>
        <taxon>Brevibacterium</taxon>
    </lineage>
</organism>
<protein>
    <submittedName>
        <fullName evidence="2">Alpha/beta hydrolase</fullName>
    </submittedName>
</protein>
<proteinExistence type="predicted"/>
<dbReference type="EMBL" id="NCWY01000025">
    <property type="protein sequence ID" value="PAK92625.1"/>
    <property type="molecule type" value="Genomic_DNA"/>
</dbReference>
<accession>A0A269Z4D2</accession>
<dbReference type="Pfam" id="PF12697">
    <property type="entry name" value="Abhydrolase_6"/>
    <property type="match status" value="1"/>
</dbReference>
<dbReference type="PANTHER" id="PTHR43689">
    <property type="entry name" value="HYDROLASE"/>
    <property type="match status" value="1"/>
</dbReference>
<dbReference type="GO" id="GO:0016787">
    <property type="term" value="F:hydrolase activity"/>
    <property type="evidence" value="ECO:0007669"/>
    <property type="project" value="UniProtKB-KW"/>
</dbReference>
<evidence type="ECO:0000259" key="1">
    <source>
        <dbReference type="Pfam" id="PF12697"/>
    </source>
</evidence>